<name>A0A6A4GWZ2_9AGAR</name>
<reference evidence="1" key="1">
    <citation type="journal article" date="2019" name="Environ. Microbiol.">
        <title>Fungal ecological strategies reflected in gene transcription - a case study of two litter decomposers.</title>
        <authorList>
            <person name="Barbi F."/>
            <person name="Kohler A."/>
            <person name="Barry K."/>
            <person name="Baskaran P."/>
            <person name="Daum C."/>
            <person name="Fauchery L."/>
            <person name="Ihrmark K."/>
            <person name="Kuo A."/>
            <person name="LaButti K."/>
            <person name="Lipzen A."/>
            <person name="Morin E."/>
            <person name="Grigoriev I.V."/>
            <person name="Henrissat B."/>
            <person name="Lindahl B."/>
            <person name="Martin F."/>
        </authorList>
    </citation>
    <scope>NUCLEOTIDE SEQUENCE</scope>
    <source>
        <strain evidence="1">JB14</strain>
    </source>
</reference>
<sequence>MLMPLNLNEPVPQHIVDGVINFSEKVKEEALAAGKYQGFPFRYEGELRNFGPMLEWDERKYRSQDRFHTQCRKCRAWLPSRGDWRKCSSCGVIRPLEDCEILWNVPPTEYELSKFATIAPNPMSVGTVLVEYLTNREMNCKCNSMPMERNTGKMEKEMCMENGMAKAMSLMFFCSSLLQKNYNPM</sequence>
<dbReference type="Proteomes" id="UP000799118">
    <property type="component" value="Unassembled WGS sequence"/>
</dbReference>
<gene>
    <name evidence="1" type="ORF">BT96DRAFT_926206</name>
</gene>
<evidence type="ECO:0000313" key="2">
    <source>
        <dbReference type="Proteomes" id="UP000799118"/>
    </source>
</evidence>
<protein>
    <submittedName>
        <fullName evidence="1">Uncharacterized protein</fullName>
    </submittedName>
</protein>
<organism evidence="1 2">
    <name type="scientific">Gymnopus androsaceus JB14</name>
    <dbReference type="NCBI Taxonomy" id="1447944"/>
    <lineage>
        <taxon>Eukaryota</taxon>
        <taxon>Fungi</taxon>
        <taxon>Dikarya</taxon>
        <taxon>Basidiomycota</taxon>
        <taxon>Agaricomycotina</taxon>
        <taxon>Agaricomycetes</taxon>
        <taxon>Agaricomycetidae</taxon>
        <taxon>Agaricales</taxon>
        <taxon>Marasmiineae</taxon>
        <taxon>Omphalotaceae</taxon>
        <taxon>Gymnopus</taxon>
    </lineage>
</organism>
<dbReference type="EMBL" id="ML769675">
    <property type="protein sequence ID" value="KAE9389956.1"/>
    <property type="molecule type" value="Genomic_DNA"/>
</dbReference>
<keyword evidence="2" id="KW-1185">Reference proteome</keyword>
<dbReference type="AlphaFoldDB" id="A0A6A4GWZ2"/>
<proteinExistence type="predicted"/>
<accession>A0A6A4GWZ2</accession>
<evidence type="ECO:0000313" key="1">
    <source>
        <dbReference type="EMBL" id="KAE9389956.1"/>
    </source>
</evidence>